<dbReference type="GO" id="GO:0050661">
    <property type="term" value="F:NADP binding"/>
    <property type="evidence" value="ECO:0007669"/>
    <property type="project" value="InterPro"/>
</dbReference>
<dbReference type="EMBL" id="VITO01000009">
    <property type="protein sequence ID" value="TWB25651.1"/>
    <property type="molecule type" value="Genomic_DNA"/>
</dbReference>
<accession>A0A560FVR8</accession>
<dbReference type="SUPFAM" id="SSF51735">
    <property type="entry name" value="NAD(P)-binding Rossmann-fold domains"/>
    <property type="match status" value="1"/>
</dbReference>
<dbReference type="InterPro" id="IPR015815">
    <property type="entry name" value="HIBADH-related"/>
</dbReference>
<evidence type="ECO:0000256" key="2">
    <source>
        <dbReference type="ARBA" id="ARBA00023027"/>
    </source>
</evidence>
<protein>
    <submittedName>
        <fullName evidence="6">4-hydroxybutyrate dehydrogenase/sulfolactaldehyde 3-reductase</fullName>
    </submittedName>
</protein>
<dbReference type="GO" id="GO:0016054">
    <property type="term" value="P:organic acid catabolic process"/>
    <property type="evidence" value="ECO:0007669"/>
    <property type="project" value="UniProtKB-ARBA"/>
</dbReference>
<dbReference type="RefSeq" id="WP_145617882.1">
    <property type="nucleotide sequence ID" value="NZ_VITO01000009.1"/>
</dbReference>
<dbReference type="InterPro" id="IPR013328">
    <property type="entry name" value="6PGD_dom2"/>
</dbReference>
<evidence type="ECO:0000256" key="1">
    <source>
        <dbReference type="ARBA" id="ARBA00023002"/>
    </source>
</evidence>
<dbReference type="GO" id="GO:0051287">
    <property type="term" value="F:NAD binding"/>
    <property type="evidence" value="ECO:0007669"/>
    <property type="project" value="InterPro"/>
</dbReference>
<evidence type="ECO:0000256" key="3">
    <source>
        <dbReference type="PIRSR" id="PIRSR000103-1"/>
    </source>
</evidence>
<feature type="domain" description="6-phosphogluconate dehydrogenase NADP-binding" evidence="4">
    <location>
        <begin position="4"/>
        <end position="160"/>
    </location>
</feature>
<dbReference type="PANTHER" id="PTHR22981">
    <property type="entry name" value="3-HYDROXYISOBUTYRATE DEHYDROGENASE-RELATED"/>
    <property type="match status" value="1"/>
</dbReference>
<comment type="caution">
    <text evidence="6">The sequence shown here is derived from an EMBL/GenBank/DDBJ whole genome shotgun (WGS) entry which is preliminary data.</text>
</comment>
<organism evidence="6 7">
    <name type="scientific">Nitrospirillum amazonense</name>
    <dbReference type="NCBI Taxonomy" id="28077"/>
    <lineage>
        <taxon>Bacteria</taxon>
        <taxon>Pseudomonadati</taxon>
        <taxon>Pseudomonadota</taxon>
        <taxon>Alphaproteobacteria</taxon>
        <taxon>Rhodospirillales</taxon>
        <taxon>Azospirillaceae</taxon>
        <taxon>Nitrospirillum</taxon>
    </lineage>
</organism>
<evidence type="ECO:0000313" key="7">
    <source>
        <dbReference type="Proteomes" id="UP000316545"/>
    </source>
</evidence>
<dbReference type="InterPro" id="IPR029154">
    <property type="entry name" value="HIBADH-like_NADP-bd"/>
</dbReference>
<dbReference type="InterPro" id="IPR002204">
    <property type="entry name" value="3-OH-isobutyrate_DH-rel_CS"/>
</dbReference>
<proteinExistence type="predicted"/>
<dbReference type="InterPro" id="IPR006115">
    <property type="entry name" value="6PGDH_NADP-bd"/>
</dbReference>
<gene>
    <name evidence="6" type="ORF">FBZ88_10948</name>
</gene>
<reference evidence="6 7" key="1">
    <citation type="submission" date="2019-06" db="EMBL/GenBank/DDBJ databases">
        <title>Genomic Encyclopedia of Type Strains, Phase IV (KMG-V): Genome sequencing to study the core and pangenomes of soil and plant-associated prokaryotes.</title>
        <authorList>
            <person name="Whitman W."/>
        </authorList>
    </citation>
    <scope>NUCLEOTIDE SEQUENCE [LARGE SCALE GENOMIC DNA]</scope>
    <source>
        <strain evidence="6 7">BR 11865</strain>
    </source>
</reference>
<dbReference type="PIRSF" id="PIRSF000103">
    <property type="entry name" value="HIBADH"/>
    <property type="match status" value="1"/>
</dbReference>
<dbReference type="SUPFAM" id="SSF48179">
    <property type="entry name" value="6-phosphogluconate dehydrogenase C-terminal domain-like"/>
    <property type="match status" value="1"/>
</dbReference>
<dbReference type="PANTHER" id="PTHR22981:SF7">
    <property type="entry name" value="3-HYDROXYISOBUTYRATE DEHYDROGENASE, MITOCHONDRIAL"/>
    <property type="match status" value="1"/>
</dbReference>
<feature type="active site" evidence="3">
    <location>
        <position position="172"/>
    </location>
</feature>
<dbReference type="Pfam" id="PF03446">
    <property type="entry name" value="NAD_binding_2"/>
    <property type="match status" value="1"/>
</dbReference>
<keyword evidence="7" id="KW-1185">Reference proteome</keyword>
<dbReference type="Gene3D" id="3.40.50.720">
    <property type="entry name" value="NAD(P)-binding Rossmann-like Domain"/>
    <property type="match status" value="1"/>
</dbReference>
<dbReference type="InterPro" id="IPR036291">
    <property type="entry name" value="NAD(P)-bd_dom_sf"/>
</dbReference>
<evidence type="ECO:0000313" key="6">
    <source>
        <dbReference type="EMBL" id="TWB25651.1"/>
    </source>
</evidence>
<keyword evidence="2" id="KW-0520">NAD</keyword>
<dbReference type="PROSITE" id="PS00895">
    <property type="entry name" value="3_HYDROXYISOBUT_DH"/>
    <property type="match status" value="1"/>
</dbReference>
<dbReference type="InterPro" id="IPR008927">
    <property type="entry name" value="6-PGluconate_DH-like_C_sf"/>
</dbReference>
<sequence length="303" mass="31005">MTDTIAFIGLGAMGLPMASNLVRKGFRVIGFDLDRAKLDALVAAGAKPAGSLADAVREAGIVITMLPAPPHVRSVMLGPDGVLAHLRAGSLVIDMSTIDPATTDDVADACRREGQTFVDAPVGRLVSHAERGESLFMVGASDEGHARALPLLQAMGTTILRCGPEGSGTRTKIVNNYLAIVGAQLTAEALLLGTKLGLNVATMRDVAGGTTATNGQLMINFPSKVLKGDTAPGFTIDLAHKDLMLALAAASQQRLGLPVGQAAASALGAARGGDYAGRDFSALLDYACEIAGVAPPRLSPQAS</sequence>
<dbReference type="AlphaFoldDB" id="A0A560FVR8"/>
<evidence type="ECO:0000259" key="5">
    <source>
        <dbReference type="Pfam" id="PF14833"/>
    </source>
</evidence>
<name>A0A560FVR8_9PROT</name>
<dbReference type="Gene3D" id="1.10.1040.10">
    <property type="entry name" value="N-(1-d-carboxylethyl)-l-norvaline Dehydrogenase, domain 2"/>
    <property type="match status" value="1"/>
</dbReference>
<dbReference type="Pfam" id="PF14833">
    <property type="entry name" value="NAD_binding_11"/>
    <property type="match status" value="1"/>
</dbReference>
<keyword evidence="1" id="KW-0560">Oxidoreductase</keyword>
<evidence type="ECO:0000259" key="4">
    <source>
        <dbReference type="Pfam" id="PF03446"/>
    </source>
</evidence>
<dbReference type="Proteomes" id="UP000316545">
    <property type="component" value="Unassembled WGS sequence"/>
</dbReference>
<feature type="domain" description="3-hydroxyisobutyrate dehydrogenase-like NAD-binding" evidence="5">
    <location>
        <begin position="166"/>
        <end position="285"/>
    </location>
</feature>
<dbReference type="GO" id="GO:0016616">
    <property type="term" value="F:oxidoreductase activity, acting on the CH-OH group of donors, NAD or NADP as acceptor"/>
    <property type="evidence" value="ECO:0007669"/>
    <property type="project" value="TreeGrafter"/>
</dbReference>